<feature type="transmembrane region" description="Helical" evidence="8">
    <location>
        <begin position="58"/>
        <end position="76"/>
    </location>
</feature>
<evidence type="ECO:0000256" key="5">
    <source>
        <dbReference type="ARBA" id="ARBA00022989"/>
    </source>
</evidence>
<keyword evidence="5 8" id="KW-1133">Transmembrane helix</keyword>
<dbReference type="EMBL" id="LCTV02000006">
    <property type="protein sequence ID" value="PRQ74507.1"/>
    <property type="molecule type" value="Genomic_DNA"/>
</dbReference>
<evidence type="ECO:0000256" key="3">
    <source>
        <dbReference type="ARBA" id="ARBA00022692"/>
    </source>
</evidence>
<dbReference type="OrthoDB" id="10012212at2759"/>
<feature type="transmembrane region" description="Helical" evidence="8">
    <location>
        <begin position="97"/>
        <end position="115"/>
    </location>
</feature>
<evidence type="ECO:0000313" key="10">
    <source>
        <dbReference type="Proteomes" id="UP000239560"/>
    </source>
</evidence>
<keyword evidence="3 8" id="KW-0812">Transmembrane</keyword>
<comment type="subcellular location">
    <subcellularLocation>
        <location evidence="1">Endoplasmic reticulum membrane</location>
        <topology evidence="1">Multi-pass membrane protein</topology>
    </subcellularLocation>
</comment>
<feature type="compositionally biased region" description="Basic and acidic residues" evidence="7">
    <location>
        <begin position="187"/>
        <end position="202"/>
    </location>
</feature>
<dbReference type="Proteomes" id="UP000239560">
    <property type="component" value="Unassembled WGS sequence"/>
</dbReference>
<comment type="similarity">
    <text evidence="2">Belongs to the TMEM208 family.</text>
</comment>
<evidence type="ECO:0000313" key="9">
    <source>
        <dbReference type="EMBL" id="PRQ74507.1"/>
    </source>
</evidence>
<gene>
    <name evidence="9" type="ORF">AAT19DRAFT_14860</name>
</gene>
<dbReference type="GO" id="GO:0005789">
    <property type="term" value="C:endoplasmic reticulum membrane"/>
    <property type="evidence" value="ECO:0007669"/>
    <property type="project" value="UniProtKB-SubCell"/>
</dbReference>
<feature type="transmembrane region" description="Helical" evidence="8">
    <location>
        <begin position="31"/>
        <end position="52"/>
    </location>
</feature>
<feature type="region of interest" description="Disordered" evidence="7">
    <location>
        <begin position="160"/>
        <end position="202"/>
    </location>
</feature>
<dbReference type="GO" id="GO:0006624">
    <property type="term" value="P:vacuolar protein processing"/>
    <property type="evidence" value="ECO:0007669"/>
    <property type="project" value="TreeGrafter"/>
</dbReference>
<evidence type="ECO:0000256" key="6">
    <source>
        <dbReference type="ARBA" id="ARBA00023136"/>
    </source>
</evidence>
<dbReference type="PANTHER" id="PTHR13505">
    <property type="entry name" value="TRANSMEMBRANE PROTEIN 208"/>
    <property type="match status" value="1"/>
</dbReference>
<evidence type="ECO:0000256" key="8">
    <source>
        <dbReference type="SAM" id="Phobius"/>
    </source>
</evidence>
<keyword evidence="6 8" id="KW-0472">Membrane</keyword>
<feature type="compositionally biased region" description="Low complexity" evidence="7">
    <location>
        <begin position="160"/>
        <end position="170"/>
    </location>
</feature>
<evidence type="ECO:0000256" key="7">
    <source>
        <dbReference type="SAM" id="MobiDB-lite"/>
    </source>
</evidence>
<organism evidence="9 10">
    <name type="scientific">Rhodotorula toruloides</name>
    <name type="common">Yeast</name>
    <name type="synonym">Rhodosporidium toruloides</name>
    <dbReference type="NCBI Taxonomy" id="5286"/>
    <lineage>
        <taxon>Eukaryota</taxon>
        <taxon>Fungi</taxon>
        <taxon>Dikarya</taxon>
        <taxon>Basidiomycota</taxon>
        <taxon>Pucciniomycotina</taxon>
        <taxon>Microbotryomycetes</taxon>
        <taxon>Sporidiobolales</taxon>
        <taxon>Sporidiobolaceae</taxon>
        <taxon>Rhodotorula</taxon>
    </lineage>
</organism>
<feature type="transmembrane region" description="Helical" evidence="8">
    <location>
        <begin position="121"/>
        <end position="142"/>
    </location>
</feature>
<dbReference type="Pfam" id="PF05620">
    <property type="entry name" value="TMEM208_SND2"/>
    <property type="match status" value="1"/>
</dbReference>
<sequence length="202" mass="22054">MPSPLRLELIALGTMAGASNKRIAAANARTLKTLQLGFAVSGGIYLLHLLLFSSGRSYRRIFLFAATEAVAIGLWNQMKAMARRGEELDGSKGLVSYAFDIVYVTWAVHVLAALVTAKAWYIYWVIPLYALYRLGSFALPYISPSLAARLNGSSASIAGAGPAGGEAAVGQPQQESKRQQKLRKRMERGDPRVQQRELKQAR</sequence>
<dbReference type="AlphaFoldDB" id="A0A2T0A905"/>
<protein>
    <recommendedName>
        <fullName evidence="11">DUF788-domain-containing protein</fullName>
    </recommendedName>
</protein>
<reference evidence="9 10" key="1">
    <citation type="journal article" date="2018" name="Elife">
        <title>Functional genomics of lipid metabolism in the oleaginous yeast Rhodosporidium toruloides.</title>
        <authorList>
            <person name="Coradetti S.T."/>
            <person name="Pinel D."/>
            <person name="Geiselman G."/>
            <person name="Ito M."/>
            <person name="Mondo S."/>
            <person name="Reilly M.C."/>
            <person name="Cheng Y.F."/>
            <person name="Bauer S."/>
            <person name="Grigoriev I."/>
            <person name="Gladden J.M."/>
            <person name="Simmons B.A."/>
            <person name="Brem R."/>
            <person name="Arkin A.P."/>
            <person name="Skerker J.M."/>
        </authorList>
    </citation>
    <scope>NUCLEOTIDE SEQUENCE [LARGE SCALE GENOMIC DNA]</scope>
    <source>
        <strain evidence="9 10">NBRC 0880</strain>
    </source>
</reference>
<evidence type="ECO:0000256" key="1">
    <source>
        <dbReference type="ARBA" id="ARBA00004477"/>
    </source>
</evidence>
<dbReference type="PANTHER" id="PTHR13505:SF7">
    <property type="entry name" value="TRANSMEMBRANE PROTEIN 208"/>
    <property type="match status" value="1"/>
</dbReference>
<evidence type="ECO:0008006" key="11">
    <source>
        <dbReference type="Google" id="ProtNLM"/>
    </source>
</evidence>
<evidence type="ECO:0000256" key="2">
    <source>
        <dbReference type="ARBA" id="ARBA00009950"/>
    </source>
</evidence>
<proteinExistence type="inferred from homology"/>
<accession>A0A2T0A905</accession>
<name>A0A2T0A905_RHOTO</name>
<dbReference type="GO" id="GO:0005773">
    <property type="term" value="C:vacuole"/>
    <property type="evidence" value="ECO:0007669"/>
    <property type="project" value="GOC"/>
</dbReference>
<keyword evidence="4" id="KW-0256">Endoplasmic reticulum</keyword>
<dbReference type="InterPro" id="IPR008506">
    <property type="entry name" value="SND2/TMEM208"/>
</dbReference>
<comment type="caution">
    <text evidence="9">The sequence shown here is derived from an EMBL/GenBank/DDBJ whole genome shotgun (WGS) entry which is preliminary data.</text>
</comment>
<evidence type="ECO:0000256" key="4">
    <source>
        <dbReference type="ARBA" id="ARBA00022824"/>
    </source>
</evidence>